<evidence type="ECO:0000313" key="3">
    <source>
        <dbReference type="EMBL" id="MBM7701362.1"/>
    </source>
</evidence>
<sequence>MDKQSNKISIKINGEEKAISEEAKQTESLLVEKQSDEFTWILPEQQDEKVVSIEDLRHVKEGKKSFEKKSFSPHSSIMKKILMIVSLAIVVGVGLGMFSLKVMTNNEEATSLTNSEEPSVSTGGSLSESPSDDSSKKDVPVSTVKEQSLYIVQAGVFSSKESGDTAQKGMKEKGYAATTVANGDNVLLLVGMGSDEALTKQLGEYYKSKSEEVYVKSYKLPTTGQLSQKDSEIIERLQPILLSLSTESNRSMIGQKLDAFKSEKESLTELAKAAESKEVQALTTHLLKANDALVKYAKSNSEQEAKVSQQQLLDGLQKYTTILTN</sequence>
<gene>
    <name evidence="3" type="ORF">JOC83_000188</name>
</gene>
<feature type="compositionally biased region" description="Polar residues" evidence="1">
    <location>
        <begin position="109"/>
        <end position="124"/>
    </location>
</feature>
<keyword evidence="2" id="KW-1133">Transmembrane helix</keyword>
<feature type="transmembrane region" description="Helical" evidence="2">
    <location>
        <begin position="81"/>
        <end position="100"/>
    </location>
</feature>
<organism evidence="3 4">
    <name type="scientific">Priestia iocasae</name>
    <dbReference type="NCBI Taxonomy" id="2291674"/>
    <lineage>
        <taxon>Bacteria</taxon>
        <taxon>Bacillati</taxon>
        <taxon>Bacillota</taxon>
        <taxon>Bacilli</taxon>
        <taxon>Bacillales</taxon>
        <taxon>Bacillaceae</taxon>
        <taxon>Priestia</taxon>
    </lineage>
</organism>
<reference evidence="3 4" key="1">
    <citation type="submission" date="2021-01" db="EMBL/GenBank/DDBJ databases">
        <title>Genomic Encyclopedia of Type Strains, Phase IV (KMG-IV): sequencing the most valuable type-strain genomes for metagenomic binning, comparative biology and taxonomic classification.</title>
        <authorList>
            <person name="Goeker M."/>
        </authorList>
    </citation>
    <scope>NUCLEOTIDE SEQUENCE [LARGE SCALE GENOMIC DNA]</scope>
    <source>
        <strain evidence="3 4">DSM 104297</strain>
    </source>
</reference>
<name>A0ABS2QQP9_9BACI</name>
<evidence type="ECO:0000313" key="4">
    <source>
        <dbReference type="Proteomes" id="UP000809829"/>
    </source>
</evidence>
<dbReference type="EMBL" id="JAFBFC010000001">
    <property type="protein sequence ID" value="MBM7701362.1"/>
    <property type="molecule type" value="Genomic_DNA"/>
</dbReference>
<evidence type="ECO:0000256" key="2">
    <source>
        <dbReference type="SAM" id="Phobius"/>
    </source>
</evidence>
<accession>A0ABS2QQP9</accession>
<keyword evidence="2" id="KW-0472">Membrane</keyword>
<protein>
    <submittedName>
        <fullName evidence="3">Stage II sporulation protein B</fullName>
    </submittedName>
</protein>
<feature type="region of interest" description="Disordered" evidence="1">
    <location>
        <begin position="109"/>
        <end position="139"/>
    </location>
</feature>
<evidence type="ECO:0000256" key="1">
    <source>
        <dbReference type="SAM" id="MobiDB-lite"/>
    </source>
</evidence>
<keyword evidence="2" id="KW-0812">Transmembrane</keyword>
<comment type="caution">
    <text evidence="3">The sequence shown here is derived from an EMBL/GenBank/DDBJ whole genome shotgun (WGS) entry which is preliminary data.</text>
</comment>
<dbReference type="RefSeq" id="WP_205182636.1">
    <property type="nucleotide sequence ID" value="NZ_JAFBFC010000001.1"/>
</dbReference>
<proteinExistence type="predicted"/>
<dbReference type="Proteomes" id="UP000809829">
    <property type="component" value="Unassembled WGS sequence"/>
</dbReference>
<keyword evidence="4" id="KW-1185">Reference proteome</keyword>